<evidence type="ECO:0000256" key="1">
    <source>
        <dbReference type="SAM" id="MobiDB-lite"/>
    </source>
</evidence>
<dbReference type="SUPFAM" id="SSF55277">
    <property type="entry name" value="GYF domain"/>
    <property type="match status" value="1"/>
</dbReference>
<dbReference type="CDD" id="cd06257">
    <property type="entry name" value="DnaJ"/>
    <property type="match status" value="1"/>
</dbReference>
<dbReference type="SUPFAM" id="SSF48371">
    <property type="entry name" value="ARM repeat"/>
    <property type="match status" value="2"/>
</dbReference>
<dbReference type="InterPro" id="IPR036869">
    <property type="entry name" value="J_dom_sf"/>
</dbReference>
<dbReference type="Gene3D" id="1.10.287.110">
    <property type="entry name" value="DnaJ domain"/>
    <property type="match status" value="2"/>
</dbReference>
<evidence type="ECO:0000259" key="2">
    <source>
        <dbReference type="PROSITE" id="PS50076"/>
    </source>
</evidence>
<dbReference type="Gene3D" id="1.25.10.10">
    <property type="entry name" value="Leucine-rich Repeat Variant"/>
    <property type="match status" value="1"/>
</dbReference>
<dbReference type="GO" id="GO:0006898">
    <property type="term" value="P:receptor-mediated endocytosis"/>
    <property type="evidence" value="ECO:0007669"/>
    <property type="project" value="TreeGrafter"/>
</dbReference>
<dbReference type="InterPro" id="IPR025640">
    <property type="entry name" value="GYF_2"/>
</dbReference>
<reference evidence="3" key="1">
    <citation type="submission" date="2021-02" db="EMBL/GenBank/DDBJ databases">
        <authorList>
            <person name="Nowell W R."/>
        </authorList>
    </citation>
    <scope>NUCLEOTIDE SEQUENCE</scope>
</reference>
<dbReference type="Proteomes" id="UP000663856">
    <property type="component" value="Unassembled WGS sequence"/>
</dbReference>
<sequence>MTHSIPDNRDLSCYHVTKHSWRGKYKRIFSIGTHGISTYEPSTLGLTNSWPWDQVVSLTLSKSSNPPDKSQQSIPNSSPVAEFTLTFRTKSKKNDSMRFSSEYRSEIITDALRFQASFYHQQPLGQPKLIQSSKIHWSSQRVSILLRIQSYCIDQIDAATNRCLCSYDYKDIEQLIPLVGEGDAAVRGFLIQDKQYSRLHAFVTPVASTLFQSIIDLAQTNIGVQIRLSKKPYTLNDYSQLRFGPNYSSDEHLTSFAEFLVYKHSSRHVDHVRRILCITETCLIERDPATYHICTLKPLTEIFGLVRHKDSLQEFTIEYIKNDPSKAKCRYTSTERDILLATLLDSVRSSGNNDCCVKTNRTDRGKRIAPFGHLVDDEVEIQHLKFLITPPSGKLSTPQDTNHPSTAQAGISFSEILKRFNANVPYSGLINAVTSEGLFAENKEKLIHSALNTLLDSDTTNNVADLDLLEDQFLAFRRLLASKAGFQAFTQLPKFRERIGTKIVRSLKLNDDQITYSALEVLNTLLQPMHLDYDLRQEQQNKSSILSSKKFLEGLLDIFLKHVKQNTGSLIISSFLDFLTYTLCPPFSETTDGQHFDVLLELVSSNGRIFFKLFQHSSFTIVKGAGSIMKAIIEEGSPDIAAHMQDLALSEGALPVHLLRALFTSSGDTRLLPLKYLSQQLLGLWSTGHPTTYGLLKRIFPLGLIAYLDSNEEPDKDFDESSHLGRDNLRLATEQHALTNKSNALSTSIINTANKIRNATQVKVLENHVQNTFQHWSLKLKQNNKFFASSDSSNGSGINVNNYSNDKQQPVVLRKPRQRIRTEKNWRLFYQRFAMDHARPTLIWNNKTRDELRETIENEIRNFNIDKDLGHGHLISWNHNEFEVSYQCLNDEIRIGSVYLRLLLEQGDLTANIDAASDAYNPAEFFNDLYHRFLLSQPINPKQSSMKSMCLQAMTIVYARHYETIGPFNDTRHIILMLDRTTDKCERDRLIMFISKLILNHRNVRDIIDCSGIKTFIQLMCLAHLHINRAQVPLASNVIESSTTMSRENEKEWYYGKQDKEKVGPYSFSEIKDLYKEGAFDVKTRFWAQGLDGWKTMDRIPQLKWTLLAGGQSIFNDSELAGAILDILISMCALYPSRDQVTGAIIRPFPKIKRLLNDPTCLPHLVQLLLTFDPSLVEKIVTLLNTLAQDNPLLPQFYMTGVFYFILMYTGSNILPIGHFLKYTHLAQAFRSDEQQQSSGEKKDIYFRSILGHLLPEAMICYLENHGPEKFAQMFLGEFDQPETIWSNEMRRLMIEKIAVHLADYSPRLMSNISAIYSYCTIPIIGYPQLDSELFCNTYYLRHLCDEQKFPEWPIREPIALLKDCLNMWKAELEKKGSDMSVDEAYQVLDLDAKKRSDSSDASATNGPPNESAIRKAYFRLANKYHPDKNPTGHLDAKKGSDSSDASATNGPPNESAIRKAYFRLANKYHPDKNPTGRDMFERVNKAYEFLCAASKIQQGPNEFNVYLLLKAQSILYRRYKTLLSEYKYAGYPMLIRILETEAKNDQLFSTGNTTKPTALLPIAIELLYYTLDCSELNCEELRRENGLEILTQVFQRCSSVITKSSKPDDFVVSVCQYSALCYSVAGHFEKSRDLFVDPEKLQCVLRELCHCLNYTHLKQLCSCLCKAAISLCEGDIRLRDLLHRHGLFVYACRGLFNYDYTLDESGIADPSNKQYVDNQLAYDYLQALASLIPNNPPAVMAAQTFLTPYIATQLGDRMVLKLLNSNQEQPYLVWDNSCRQELIDQLDATRDYLVKNEYKLNVEKFGNPSEFIYTAHKSELIIGEIFVRIYNLQPATVLKDPKRFCSDLIDFLGTSSQYINTLMAMQIQHEQEQKSGDDKKSNDVLHLEKQQHISQALEALKNVIRNNMGIETLCIGHFKLLFSLLRMENVGRLQQYALELILHLSGSNDCVNDVSQANVIVYLLLVLRSSLSNQETTLEILNALSSNVKIVRDIVDSGGLLYLLDIFSNGQNSNLREHAANIFSKLMNDRLHGPRIRLQLIKYLPNLVVDAMRESCETSIQLFETTHENPELIWNDHTREMTCERIGKQINEFYQRQRAAPTETKWSLDDAFQLLGDDEETQRIKQNELIVGGVYVRLLIANPGWVVRRPKEFLTELLSRWTTHTKQPEQLLMSHTDEFEMLTQCLIQLLHAQPTLCENLPSIGFLPSIVQALEVKSNNAIVASAIKVIFALCKTDICLQTFSTKCPQIISGFKQAMQTRRDHLGLMAECLHDLFRTPSPGTPDEFIKEALRCQLIEHILTLLTQSLNDVEKPGSCKAHLVDSCKLMAESLVYGEQVSRILQSSTVWNDYKDQRHDLFIQTTSHMQALTGGSVGPQIAGYLTSSVSSTTAGKQNMNVPPPL</sequence>
<dbReference type="GO" id="GO:0007032">
    <property type="term" value="P:endosome organization"/>
    <property type="evidence" value="ECO:0007669"/>
    <property type="project" value="InterPro"/>
</dbReference>
<dbReference type="InterPro" id="IPR011989">
    <property type="entry name" value="ARM-like"/>
</dbReference>
<proteinExistence type="predicted"/>
<gene>
    <name evidence="3" type="ORF">WKI299_LOCUS6971</name>
</gene>
<dbReference type="InterPro" id="IPR045802">
    <property type="entry name" value="GRV2/DNAJC13_N"/>
</dbReference>
<accession>A0A816N8R6</accession>
<feature type="domain" description="J" evidence="2">
    <location>
        <begin position="1384"/>
        <end position="1505"/>
    </location>
</feature>
<dbReference type="Pfam" id="PF19432">
    <property type="entry name" value="RME-8_N"/>
    <property type="match status" value="1"/>
</dbReference>
<organism evidence="3 4">
    <name type="scientific">Rotaria magnacalcarata</name>
    <dbReference type="NCBI Taxonomy" id="392030"/>
    <lineage>
        <taxon>Eukaryota</taxon>
        <taxon>Metazoa</taxon>
        <taxon>Spiralia</taxon>
        <taxon>Gnathifera</taxon>
        <taxon>Rotifera</taxon>
        <taxon>Eurotatoria</taxon>
        <taxon>Bdelloidea</taxon>
        <taxon>Philodinida</taxon>
        <taxon>Philodinidae</taxon>
        <taxon>Rotaria</taxon>
    </lineage>
</organism>
<dbReference type="InterPro" id="IPR001623">
    <property type="entry name" value="DnaJ_domain"/>
</dbReference>
<dbReference type="Pfam" id="PF00226">
    <property type="entry name" value="DnaJ"/>
    <property type="match status" value="1"/>
</dbReference>
<dbReference type="SUPFAM" id="SSF46565">
    <property type="entry name" value="Chaperone J-domain"/>
    <property type="match status" value="2"/>
</dbReference>
<name>A0A816N8R6_9BILA</name>
<dbReference type="GO" id="GO:2000641">
    <property type="term" value="P:regulation of early endosome to late endosome transport"/>
    <property type="evidence" value="ECO:0007669"/>
    <property type="project" value="InterPro"/>
</dbReference>
<dbReference type="EMBL" id="CAJNRF010002085">
    <property type="protein sequence ID" value="CAF2033244.1"/>
    <property type="molecule type" value="Genomic_DNA"/>
</dbReference>
<dbReference type="InterPro" id="IPR044978">
    <property type="entry name" value="GRV2/DNAJC13"/>
</dbReference>
<dbReference type="InterPro" id="IPR016024">
    <property type="entry name" value="ARM-type_fold"/>
</dbReference>
<evidence type="ECO:0000313" key="4">
    <source>
        <dbReference type="Proteomes" id="UP000663856"/>
    </source>
</evidence>
<dbReference type="GO" id="GO:0010008">
    <property type="term" value="C:endosome membrane"/>
    <property type="evidence" value="ECO:0007669"/>
    <property type="project" value="TreeGrafter"/>
</dbReference>
<dbReference type="PROSITE" id="PS50076">
    <property type="entry name" value="DNAJ_2"/>
    <property type="match status" value="1"/>
</dbReference>
<dbReference type="SMART" id="SM00271">
    <property type="entry name" value="DnaJ"/>
    <property type="match status" value="2"/>
</dbReference>
<dbReference type="PANTHER" id="PTHR36983:SF2">
    <property type="entry name" value="DNAJ HOMOLOG SUBFAMILY C MEMBER 13"/>
    <property type="match status" value="1"/>
</dbReference>
<feature type="compositionally biased region" description="Basic and acidic residues" evidence="1">
    <location>
        <begin position="1427"/>
        <end position="1442"/>
    </location>
</feature>
<dbReference type="PANTHER" id="PTHR36983">
    <property type="entry name" value="DNAJ HOMOLOG SUBFAMILY C MEMBER 13"/>
    <property type="match status" value="1"/>
</dbReference>
<protein>
    <recommendedName>
        <fullName evidence="2">J domain-containing protein</fullName>
    </recommendedName>
</protein>
<dbReference type="InterPro" id="IPR035445">
    <property type="entry name" value="GYF-like_dom_sf"/>
</dbReference>
<feature type="region of interest" description="Disordered" evidence="1">
    <location>
        <begin position="1427"/>
        <end position="1455"/>
    </location>
</feature>
<evidence type="ECO:0000313" key="3">
    <source>
        <dbReference type="EMBL" id="CAF2033244.1"/>
    </source>
</evidence>
<comment type="caution">
    <text evidence="3">The sequence shown here is derived from an EMBL/GenBank/DDBJ whole genome shotgun (WGS) entry which is preliminary data.</text>
</comment>
<dbReference type="Pfam" id="PF14237">
    <property type="entry name" value="GYF_2"/>
    <property type="match status" value="1"/>
</dbReference>